<dbReference type="Pfam" id="PF01936">
    <property type="entry name" value="NYN"/>
    <property type="match status" value="1"/>
</dbReference>
<protein>
    <submittedName>
        <fullName evidence="2">Ribonuclease III</fullName>
    </submittedName>
</protein>
<accession>A0A2H6LP15</accession>
<feature type="domain" description="NYN" evidence="1">
    <location>
        <begin position="18"/>
        <end position="147"/>
    </location>
</feature>
<gene>
    <name evidence="2" type="ORF">NCWK1_4677</name>
</gene>
<dbReference type="GO" id="GO:0004540">
    <property type="term" value="F:RNA nuclease activity"/>
    <property type="evidence" value="ECO:0007669"/>
    <property type="project" value="InterPro"/>
</dbReference>
<keyword evidence="3" id="KW-1185">Reference proteome</keyword>
<name>A0A2H6LP15_9NOSO</name>
<dbReference type="EMBL" id="BDGE01000092">
    <property type="protein sequence ID" value="GBE94896.1"/>
    <property type="molecule type" value="Genomic_DNA"/>
</dbReference>
<evidence type="ECO:0000259" key="1">
    <source>
        <dbReference type="Pfam" id="PF01936"/>
    </source>
</evidence>
<evidence type="ECO:0000313" key="3">
    <source>
        <dbReference type="Proteomes" id="UP000236527"/>
    </source>
</evidence>
<organism evidence="2 3">
    <name type="scientific">Nostoc cycadae WK-1</name>
    <dbReference type="NCBI Taxonomy" id="1861711"/>
    <lineage>
        <taxon>Bacteria</taxon>
        <taxon>Bacillati</taxon>
        <taxon>Cyanobacteriota</taxon>
        <taxon>Cyanophyceae</taxon>
        <taxon>Nostocales</taxon>
        <taxon>Nostocaceae</taxon>
        <taxon>Nostoc</taxon>
    </lineage>
</organism>
<reference evidence="3" key="1">
    <citation type="journal article" date="2018" name="Genome Announc.">
        <title>Draft Genome Sequence of the Nitrogen-Fixing and Hormogonia-Inducing Cyanobacterium Nostoc cycadae Strain WK-1, Isolated from the Coralloid Roots of Cycas revoluta.</title>
        <authorList>
            <person name="Kanesaki Y."/>
            <person name="Hirose M."/>
            <person name="Hirose Y."/>
            <person name="Fujisawa T."/>
            <person name="Nakamura Y."/>
            <person name="Watanabe S."/>
            <person name="Matsunaga S."/>
            <person name="Uchida H."/>
            <person name="Murakami A."/>
        </authorList>
    </citation>
    <scope>NUCLEOTIDE SEQUENCE [LARGE SCALE GENOMIC DNA]</scope>
    <source>
        <strain evidence="3">WK-1</strain>
    </source>
</reference>
<comment type="caution">
    <text evidence="2">The sequence shown here is derived from an EMBL/GenBank/DDBJ whole genome shotgun (WGS) entry which is preliminary data.</text>
</comment>
<proteinExistence type="predicted"/>
<dbReference type="RefSeq" id="WP_187308235.1">
    <property type="nucleotide sequence ID" value="NZ_DF978440.1"/>
</dbReference>
<dbReference type="Gene3D" id="3.40.50.1010">
    <property type="entry name" value="5'-nuclease"/>
    <property type="match status" value="1"/>
</dbReference>
<dbReference type="AlphaFoldDB" id="A0A2H6LP15"/>
<dbReference type="Proteomes" id="UP000236527">
    <property type="component" value="Unassembled WGS sequence"/>
</dbReference>
<sequence length="176" mass="19883">MLAHSQSKKQNSYRKSSVAVLCDIQNVLRIKDTANFLLDFAKLQGRVDYKKFYYNSHYPSQVSIKDILETLDFESVDVTDPSLNSADHRLVADCVKLFAPQHSPIPKIIILVSGDWDYAGLITILQAMDKKVIVFAQKGSASAKLMNLVGKNNFYFLDELPELIKNITQIYVPAIK</sequence>
<dbReference type="InterPro" id="IPR021139">
    <property type="entry name" value="NYN"/>
</dbReference>
<evidence type="ECO:0000313" key="2">
    <source>
        <dbReference type="EMBL" id="GBE94896.1"/>
    </source>
</evidence>